<dbReference type="InterPro" id="IPR000953">
    <property type="entry name" value="Chromo/chromo_shadow_dom"/>
</dbReference>
<dbReference type="PANTHER" id="PTHR22812">
    <property type="entry name" value="CHROMOBOX PROTEIN"/>
    <property type="match status" value="1"/>
</dbReference>
<feature type="region of interest" description="Disordered" evidence="4">
    <location>
        <begin position="79"/>
        <end position="111"/>
    </location>
</feature>
<protein>
    <submittedName>
        <fullName evidence="6">Uu.00g120390.m01.CDS01</fullName>
    </submittedName>
</protein>
<dbReference type="PROSITE" id="PS00598">
    <property type="entry name" value="CHROMO_1"/>
    <property type="match status" value="1"/>
</dbReference>
<dbReference type="EMBL" id="CAUWAG010000007">
    <property type="protein sequence ID" value="CAJ2504645.1"/>
    <property type="molecule type" value="Genomic_DNA"/>
</dbReference>
<name>A0AAI8VHS1_9PEZI</name>
<comment type="subunit">
    <text evidence="2">Component of the NuA4 histone acetyltransferase complex.</text>
</comment>
<dbReference type="InterPro" id="IPR051219">
    <property type="entry name" value="Heterochromatin_chromo-domain"/>
</dbReference>
<accession>A0AAI8VHS1</accession>
<dbReference type="Gene3D" id="2.40.50.40">
    <property type="match status" value="1"/>
</dbReference>
<evidence type="ECO:0000313" key="7">
    <source>
        <dbReference type="Proteomes" id="UP001295740"/>
    </source>
</evidence>
<dbReference type="SUPFAM" id="SSF54160">
    <property type="entry name" value="Chromo domain-like"/>
    <property type="match status" value="1"/>
</dbReference>
<dbReference type="InterPro" id="IPR023779">
    <property type="entry name" value="Chromodomain_CS"/>
</dbReference>
<dbReference type="AlphaFoldDB" id="A0AAI8VHS1"/>
<evidence type="ECO:0000256" key="4">
    <source>
        <dbReference type="SAM" id="MobiDB-lite"/>
    </source>
</evidence>
<dbReference type="CDD" id="cd00024">
    <property type="entry name" value="CD_CSD"/>
    <property type="match status" value="1"/>
</dbReference>
<dbReference type="GO" id="GO:0005634">
    <property type="term" value="C:nucleus"/>
    <property type="evidence" value="ECO:0007669"/>
    <property type="project" value="UniProtKB-SubCell"/>
</dbReference>
<dbReference type="SMART" id="SM00298">
    <property type="entry name" value="CHROMO"/>
    <property type="match status" value="1"/>
</dbReference>
<gene>
    <name evidence="6" type="ORF">KHLLAP_LOCUS5113</name>
</gene>
<comment type="subcellular location">
    <subcellularLocation>
        <location evidence="1">Nucleus</location>
    </subcellularLocation>
</comment>
<evidence type="ECO:0000259" key="5">
    <source>
        <dbReference type="PROSITE" id="PS50013"/>
    </source>
</evidence>
<dbReference type="InterPro" id="IPR016197">
    <property type="entry name" value="Chromo-like_dom_sf"/>
</dbReference>
<dbReference type="Pfam" id="PF00385">
    <property type="entry name" value="Chromo"/>
    <property type="match status" value="1"/>
</dbReference>
<sequence length="111" mass="13124">MRVHPVFHISLLEPAPKNTPFKTQLKAQTDQNIYDIETILDSCQNGPVFEYLIKWEGYSHDENTWEPRKHLENCGENVEQFHRQNPDRPRPKQRGQPRKNQGQQKISQCSQ</sequence>
<feature type="compositionally biased region" description="Basic and acidic residues" evidence="4">
    <location>
        <begin position="79"/>
        <end position="90"/>
    </location>
</feature>
<proteinExistence type="predicted"/>
<keyword evidence="7" id="KW-1185">Reference proteome</keyword>
<reference evidence="6" key="1">
    <citation type="submission" date="2023-10" db="EMBL/GenBank/DDBJ databases">
        <authorList>
            <person name="Hackl T."/>
        </authorList>
    </citation>
    <scope>NUCLEOTIDE SEQUENCE</scope>
</reference>
<evidence type="ECO:0000256" key="1">
    <source>
        <dbReference type="ARBA" id="ARBA00004123"/>
    </source>
</evidence>
<dbReference type="GO" id="GO:0006338">
    <property type="term" value="P:chromatin remodeling"/>
    <property type="evidence" value="ECO:0007669"/>
    <property type="project" value="UniProtKB-ARBA"/>
</dbReference>
<feature type="domain" description="Chromo" evidence="5">
    <location>
        <begin position="34"/>
        <end position="93"/>
    </location>
</feature>
<dbReference type="InterPro" id="IPR023780">
    <property type="entry name" value="Chromo_domain"/>
</dbReference>
<keyword evidence="3" id="KW-0539">Nucleus</keyword>
<evidence type="ECO:0000256" key="2">
    <source>
        <dbReference type="ARBA" id="ARBA00011353"/>
    </source>
</evidence>
<dbReference type="Proteomes" id="UP001295740">
    <property type="component" value="Unassembled WGS sequence"/>
</dbReference>
<dbReference type="PROSITE" id="PS50013">
    <property type="entry name" value="CHROMO_2"/>
    <property type="match status" value="1"/>
</dbReference>
<evidence type="ECO:0000313" key="6">
    <source>
        <dbReference type="EMBL" id="CAJ2504645.1"/>
    </source>
</evidence>
<organism evidence="6 7">
    <name type="scientific">Anthostomella pinea</name>
    <dbReference type="NCBI Taxonomy" id="933095"/>
    <lineage>
        <taxon>Eukaryota</taxon>
        <taxon>Fungi</taxon>
        <taxon>Dikarya</taxon>
        <taxon>Ascomycota</taxon>
        <taxon>Pezizomycotina</taxon>
        <taxon>Sordariomycetes</taxon>
        <taxon>Xylariomycetidae</taxon>
        <taxon>Xylariales</taxon>
        <taxon>Xylariaceae</taxon>
        <taxon>Anthostomella</taxon>
    </lineage>
</organism>
<comment type="caution">
    <text evidence="6">The sequence shown here is derived from an EMBL/GenBank/DDBJ whole genome shotgun (WGS) entry which is preliminary data.</text>
</comment>
<feature type="compositionally biased region" description="Polar residues" evidence="4">
    <location>
        <begin position="100"/>
        <end position="111"/>
    </location>
</feature>
<evidence type="ECO:0000256" key="3">
    <source>
        <dbReference type="ARBA" id="ARBA00023242"/>
    </source>
</evidence>